<proteinExistence type="predicted"/>
<protein>
    <recommendedName>
        <fullName evidence="2">Cohesin domain-containing protein</fullName>
    </recommendedName>
</protein>
<dbReference type="EMBL" id="BARV01007008">
    <property type="protein sequence ID" value="GAI18205.1"/>
    <property type="molecule type" value="Genomic_DNA"/>
</dbReference>
<dbReference type="AlphaFoldDB" id="X1MU20"/>
<name>X1MU20_9ZZZZ</name>
<reference evidence="1" key="1">
    <citation type="journal article" date="2014" name="Front. Microbiol.">
        <title>High frequency of phylogenetically diverse reductive dehalogenase-homologous genes in deep subseafloor sedimentary metagenomes.</title>
        <authorList>
            <person name="Kawai M."/>
            <person name="Futagami T."/>
            <person name="Toyoda A."/>
            <person name="Takaki Y."/>
            <person name="Nishi S."/>
            <person name="Hori S."/>
            <person name="Arai W."/>
            <person name="Tsubouchi T."/>
            <person name="Morono Y."/>
            <person name="Uchiyama I."/>
            <person name="Ito T."/>
            <person name="Fujiyama A."/>
            <person name="Inagaki F."/>
            <person name="Takami H."/>
        </authorList>
    </citation>
    <scope>NUCLEOTIDE SEQUENCE</scope>
    <source>
        <strain evidence="1">Expedition CK06-06</strain>
    </source>
</reference>
<evidence type="ECO:0008006" key="2">
    <source>
        <dbReference type="Google" id="ProtNLM"/>
    </source>
</evidence>
<organism evidence="1">
    <name type="scientific">marine sediment metagenome</name>
    <dbReference type="NCBI Taxonomy" id="412755"/>
    <lineage>
        <taxon>unclassified sequences</taxon>
        <taxon>metagenomes</taxon>
        <taxon>ecological metagenomes</taxon>
    </lineage>
</organism>
<sequence>MKTKFLLIFSFIFVFIGGLPSAVEGAGASLFLSPGSGSFTVEDTFSVEVKVDAAGIPINAAQTIIYFPSDNLEVLNISIVSD</sequence>
<comment type="caution">
    <text evidence="1">The sequence shown here is derived from an EMBL/GenBank/DDBJ whole genome shotgun (WGS) entry which is preliminary data.</text>
</comment>
<gene>
    <name evidence="1" type="ORF">S06H3_14333</name>
</gene>
<evidence type="ECO:0000313" key="1">
    <source>
        <dbReference type="EMBL" id="GAI18205.1"/>
    </source>
</evidence>
<accession>X1MU20</accession>